<gene>
    <name evidence="1" type="ORF">E2N92_12435</name>
</gene>
<dbReference type="Proteomes" id="UP000826709">
    <property type="component" value="Chromosome"/>
</dbReference>
<evidence type="ECO:0000313" key="2">
    <source>
        <dbReference type="Proteomes" id="UP000826709"/>
    </source>
</evidence>
<dbReference type="OrthoDB" id="29226at2157"/>
<name>A0A8G1A2I2_9EURY</name>
<proteinExistence type="predicted"/>
<dbReference type="RefSeq" id="WP_220681490.1">
    <property type="nucleotide sequence ID" value="NZ_CP037968.1"/>
</dbReference>
<organism evidence="1 2">
    <name type="scientific">Methanofollis formosanus</name>
    <dbReference type="NCBI Taxonomy" id="299308"/>
    <lineage>
        <taxon>Archaea</taxon>
        <taxon>Methanobacteriati</taxon>
        <taxon>Methanobacteriota</taxon>
        <taxon>Stenosarchaea group</taxon>
        <taxon>Methanomicrobia</taxon>
        <taxon>Methanomicrobiales</taxon>
        <taxon>Methanomicrobiaceae</taxon>
        <taxon>Methanofollis</taxon>
    </lineage>
</organism>
<protein>
    <submittedName>
        <fullName evidence="1">Uncharacterized protein</fullName>
    </submittedName>
</protein>
<dbReference type="EMBL" id="CP037968">
    <property type="protein sequence ID" value="QYZ80179.1"/>
    <property type="molecule type" value="Genomic_DNA"/>
</dbReference>
<reference evidence="1" key="2">
    <citation type="submission" date="2019-03" db="EMBL/GenBank/DDBJ databases">
        <authorList>
            <person name="Chen S.-C."/>
            <person name="Wu S.-Y."/>
            <person name="Lai M.-C."/>
        </authorList>
    </citation>
    <scope>NUCLEOTIDE SEQUENCE</scope>
    <source>
        <strain evidence="1">ML15</strain>
    </source>
</reference>
<reference evidence="1" key="1">
    <citation type="journal article" date="2005" name="Int. J. Syst. Evol. Microbiol.">
        <title>Methanofollis formosanus sp. nov., isolated from a fish pond.</title>
        <authorList>
            <person name="Wu S.Y."/>
            <person name="Chen S.C."/>
            <person name="Lai M.C."/>
        </authorList>
    </citation>
    <scope>NUCLEOTIDE SEQUENCE</scope>
    <source>
        <strain evidence="1">ML15</strain>
    </source>
</reference>
<accession>A0A8G1A2I2</accession>
<dbReference type="AlphaFoldDB" id="A0A8G1A2I2"/>
<keyword evidence="2" id="KW-1185">Reference proteome</keyword>
<evidence type="ECO:0000313" key="1">
    <source>
        <dbReference type="EMBL" id="QYZ80179.1"/>
    </source>
</evidence>
<dbReference type="KEGG" id="mfk:E2N92_12435"/>
<sequence>MGDWKRAIAAFHEIGFSLDRDEFESKLIGQKTVCLLQIKGVDFRYPFDLYIRGPYSPEFTGDYYAHSQEFRDLETAVSLSSEEIETVKFLDELFQKSPSLLEIGATYALLVSQMGKSPVEALRIVKQEKGFYRDTQIAKGVSKVKEFLFEPAQKDLEWLKDEVGPMQKASIRSLRY</sequence>